<dbReference type="GO" id="GO:0006281">
    <property type="term" value="P:DNA repair"/>
    <property type="evidence" value="ECO:0007669"/>
    <property type="project" value="InterPro"/>
</dbReference>
<organism evidence="1 2">
    <name type="scientific">Natrinema hispanicum</name>
    <dbReference type="NCBI Taxonomy" id="392421"/>
    <lineage>
        <taxon>Archaea</taxon>
        <taxon>Methanobacteriati</taxon>
        <taxon>Methanobacteriota</taxon>
        <taxon>Stenosarchaea group</taxon>
        <taxon>Halobacteria</taxon>
        <taxon>Halobacteriales</taxon>
        <taxon>Natrialbaceae</taxon>
        <taxon>Natrinema</taxon>
    </lineage>
</organism>
<evidence type="ECO:0000313" key="1">
    <source>
        <dbReference type="EMBL" id="SDD68018.1"/>
    </source>
</evidence>
<dbReference type="Proteomes" id="UP000324021">
    <property type="component" value="Unassembled WGS sequence"/>
</dbReference>
<protein>
    <submittedName>
        <fullName evidence="1">Uncharacterized protein</fullName>
    </submittedName>
</protein>
<dbReference type="AlphaFoldDB" id="A0A1G6WQ84"/>
<dbReference type="EMBL" id="FMZP01000039">
    <property type="protein sequence ID" value="SDD68018.1"/>
    <property type="molecule type" value="Genomic_DNA"/>
</dbReference>
<gene>
    <name evidence="1" type="ORF">SAMN05192552_10394</name>
</gene>
<dbReference type="RefSeq" id="WP_149782538.1">
    <property type="nucleotide sequence ID" value="NZ_FMZP01000039.1"/>
</dbReference>
<dbReference type="InterPro" id="IPR023170">
    <property type="entry name" value="HhH_base_excis_C"/>
</dbReference>
<dbReference type="InterPro" id="IPR011257">
    <property type="entry name" value="DNA_glycosylase"/>
</dbReference>
<reference evidence="1 2" key="1">
    <citation type="submission" date="2016-10" db="EMBL/GenBank/DDBJ databases">
        <authorList>
            <person name="Varghese N."/>
            <person name="Submissions S."/>
        </authorList>
    </citation>
    <scope>NUCLEOTIDE SEQUENCE [LARGE SCALE GENOMIC DNA]</scope>
    <source>
        <strain evidence="1 2">CDM_1</strain>
    </source>
</reference>
<evidence type="ECO:0000313" key="2">
    <source>
        <dbReference type="Proteomes" id="UP000324021"/>
    </source>
</evidence>
<accession>A0A1G6WQ84</accession>
<dbReference type="Gene3D" id="1.10.1670.10">
    <property type="entry name" value="Helix-hairpin-Helix base-excision DNA repair enzymes (C-terminal)"/>
    <property type="match status" value="1"/>
</dbReference>
<proteinExistence type="predicted"/>
<sequence length="233" mass="27380">MEELSLAGRDLASFLTFTCVTNHIDDDTGKSKKTDGQDGLWQVCARLWRENPWMYRPEEVVGDSRREQLESILSDQAIMDGRDPDWWWQNAINLYEDYDSDPRVLLESKDYVDPEIKRTVSAERFLGLRGEKICPLWLRLMHEEVHPLEQIEQVSIPVDFHIVGITNKLAGTDFDRYDEDDLETLRNYWRVLCEKHGFVAVEVDKPLWLLNKYWHSAGEQYIRKQLTDVGMSN</sequence>
<name>A0A1G6WQ84_9EURY</name>
<dbReference type="SUPFAM" id="SSF48150">
    <property type="entry name" value="DNA-glycosylase"/>
    <property type="match status" value="1"/>
</dbReference>
<dbReference type="GO" id="GO:0003824">
    <property type="term" value="F:catalytic activity"/>
    <property type="evidence" value="ECO:0007669"/>
    <property type="project" value="InterPro"/>
</dbReference>